<evidence type="ECO:0000256" key="23">
    <source>
        <dbReference type="ARBA" id="ARBA00051231"/>
    </source>
</evidence>
<dbReference type="EMBL" id="QBIY01012216">
    <property type="protein sequence ID" value="RXN26671.1"/>
    <property type="molecule type" value="Genomic_DNA"/>
</dbReference>
<dbReference type="Gene3D" id="1.10.510.10">
    <property type="entry name" value="Transferase(Phosphotransferase) domain 1"/>
    <property type="match status" value="2"/>
</dbReference>
<dbReference type="AlphaFoldDB" id="A0A498MVB5"/>
<comment type="subcellular location">
    <subcellularLocation>
        <location evidence="4">Mitochondrion matrix</location>
    </subcellularLocation>
</comment>
<dbReference type="GO" id="GO:0046872">
    <property type="term" value="F:metal ion binding"/>
    <property type="evidence" value="ECO:0007669"/>
    <property type="project" value="UniProtKB-KW"/>
</dbReference>
<evidence type="ECO:0000256" key="2">
    <source>
        <dbReference type="ARBA" id="ARBA00001964"/>
    </source>
</evidence>
<evidence type="ECO:0000256" key="17">
    <source>
        <dbReference type="ARBA" id="ARBA00023002"/>
    </source>
</evidence>
<dbReference type="NCBIfam" id="TIGR03182">
    <property type="entry name" value="PDH_E1_alph_y"/>
    <property type="match status" value="1"/>
</dbReference>
<dbReference type="InterPro" id="IPR008271">
    <property type="entry name" value="Ser/Thr_kinase_AS"/>
</dbReference>
<keyword evidence="20 25" id="KW-0670">Pyruvate</keyword>
<dbReference type="SMART" id="SM00220">
    <property type="entry name" value="S_TKc"/>
    <property type="match status" value="2"/>
</dbReference>
<dbReference type="GO" id="GO:0006006">
    <property type="term" value="P:glucose metabolic process"/>
    <property type="evidence" value="ECO:0007669"/>
    <property type="project" value="UniProtKB-KW"/>
</dbReference>
<dbReference type="PANTHER" id="PTHR11516:SF60">
    <property type="entry name" value="PYRUVATE DEHYDROGENASE E1 COMPONENT SUBUNIT ALPHA"/>
    <property type="match status" value="1"/>
</dbReference>
<dbReference type="InterPro" id="IPR017441">
    <property type="entry name" value="Protein_kinase_ATP_BS"/>
</dbReference>
<keyword evidence="11" id="KW-0677">Repeat</keyword>
<evidence type="ECO:0000256" key="9">
    <source>
        <dbReference type="ARBA" id="ARBA00022679"/>
    </source>
</evidence>
<keyword evidence="14 24" id="KW-0067">ATP-binding</keyword>
<dbReference type="GO" id="GO:0005524">
    <property type="term" value="F:ATP binding"/>
    <property type="evidence" value="ECO:0007669"/>
    <property type="project" value="UniProtKB-UniRule"/>
</dbReference>
<comment type="cofactor">
    <cofactor evidence="2 25">
        <name>thiamine diphosphate</name>
        <dbReference type="ChEBI" id="CHEBI:58937"/>
    </cofactor>
</comment>
<feature type="binding site" evidence="24">
    <location>
        <position position="883"/>
    </location>
    <ligand>
        <name>ATP</name>
        <dbReference type="ChEBI" id="CHEBI:30616"/>
    </ligand>
</feature>
<evidence type="ECO:0000313" key="28">
    <source>
        <dbReference type="EMBL" id="RXN26671.1"/>
    </source>
</evidence>
<dbReference type="PANTHER" id="PTHR11516">
    <property type="entry name" value="PYRUVATE DEHYDROGENASE E1 COMPONENT, ALPHA SUBUNIT BACTERIAL AND ORGANELLAR"/>
    <property type="match status" value="1"/>
</dbReference>
<keyword evidence="17 25" id="KW-0560">Oxidoreductase</keyword>
<dbReference type="InterPro" id="IPR000719">
    <property type="entry name" value="Prot_kinase_dom"/>
</dbReference>
<keyword evidence="15" id="KW-0460">Magnesium</keyword>
<sequence length="1172" mass="131861">MHSTLLQGSRVVISARSFADLTPQASFDIKRCDLHRLDEGPSVQTVLTREDGLRYYRTMQTMRRMELKADQLYKQKIIRGFCHLYDGQEACAVGIEAGITPTDHLITAYRSHGYTYTRGVSVKEIMAELTGRRGGVAKGKGGSMHMYAKNFYGGNGIVGAQVPLGAGVALACQYQGKKEVCVTLYGDGAANQGQIFESFNMAALWKLPCIFICENNKYGMGTSVERASASTDYYKRGDYIPGLRVDGMDVLGVREATKFAADYCRSGKGPIIMELQTYRYHGHSMSDPGVSYRTREEIQEVRSKSDPITMLKDRMISNNMASLEEIKDIDAEIRKEIEEATQFATSDPEPPLEDLCNHIFYNNAPLETEPHHVLEDSTGEDENLPCQDWASPLSESVIVIHALTPYNFLHILADTLTYLDRVPLDQWQKQGSSDMAASKPWMLVFGETVIRMLQYLVFGKYLAWMLETNSPDWTRLRRLHRHTIDLPAGLQEATERLETLSGLDGDPAPHGRMLAALREPRLTRCQTDLGWNRMEDSLASLPHRSPWDSEEEVSVKEISITHHVKEGSEKADPQQFELRKVLGQGSFGKVFLVRKTTGPDAGQLYAMKVLKKATLKVRDRVRTKMERDILVEVNHPFIVKLHYAFQTEGKLYLILDFLRGGDLFTRLSKEVMFTEEDVKFYLAELALALDHLHGLGIIYRDLKPENILLDEEGHIKLTDFGLSKESIDHENKAYSFCGTVEYMAPEVVNRRGHTYSADWWSYGVLMFEMLTGTLPFQGKDRKETMTMILKSKTAVCFLLDSPGVPPSANANQLFRGFSFVAISSEEESQPLQSNSVSAIVQQLHRNVSQFNDAYEVKEDIGVGSYSICRRCIQKSTGMEYAVKIINKAKRDPTDEVEILLRYGQHPNIITLKDVYDDGRSVYLVTELLKGGELLDKILRQKFFSEREASAVLYTITKTVEYLHTQGVVHRDLKPSNILYVDESGNPESIRICDFGFAKQLRAENGLLMTPCYTANFVAPEVLKKQGYDAACDIWSLGVLLYTMLTGFTPFANGPEDTPEEILARIGSGKFSLTGGYWNSVSPEAKDLVSKMLHVDPHQRLTAAQVLKHPWIVHKDRLPKYQLNRQDAPHLVKGAMAATYSALNRNVPPVLEPVGCSILAQRRGVKKLTSTAL</sequence>
<feature type="binding site" evidence="24">
    <location>
        <position position="608"/>
    </location>
    <ligand>
        <name>ATP</name>
        <dbReference type="ChEBI" id="CHEBI:30616"/>
    </ligand>
</feature>
<evidence type="ECO:0000256" key="19">
    <source>
        <dbReference type="ARBA" id="ARBA00023128"/>
    </source>
</evidence>
<organism evidence="27 29">
    <name type="scientific">Labeo rohita</name>
    <name type="common">Indian major carp</name>
    <name type="synonym">Cyprinus rohita</name>
    <dbReference type="NCBI Taxonomy" id="84645"/>
    <lineage>
        <taxon>Eukaryota</taxon>
        <taxon>Metazoa</taxon>
        <taxon>Chordata</taxon>
        <taxon>Craniata</taxon>
        <taxon>Vertebrata</taxon>
        <taxon>Euteleostomi</taxon>
        <taxon>Actinopterygii</taxon>
        <taxon>Neopterygii</taxon>
        <taxon>Teleostei</taxon>
        <taxon>Ostariophysi</taxon>
        <taxon>Cypriniformes</taxon>
        <taxon>Cyprinidae</taxon>
        <taxon>Labeoninae</taxon>
        <taxon>Labeonini</taxon>
        <taxon>Labeo</taxon>
    </lineage>
</organism>
<keyword evidence="6" id="KW-0119">Carbohydrate metabolism</keyword>
<comment type="catalytic activity">
    <reaction evidence="23 25">
        <text>N(6)-[(R)-lipoyl]-L-lysyl-[protein] + pyruvate + H(+) = N(6)-[(R)-S(8)-acetyldihydrolipoyl]-L-lysyl-[protein] + CO2</text>
        <dbReference type="Rhea" id="RHEA:19189"/>
        <dbReference type="Rhea" id="RHEA-COMP:10474"/>
        <dbReference type="Rhea" id="RHEA-COMP:10478"/>
        <dbReference type="ChEBI" id="CHEBI:15361"/>
        <dbReference type="ChEBI" id="CHEBI:15378"/>
        <dbReference type="ChEBI" id="CHEBI:16526"/>
        <dbReference type="ChEBI" id="CHEBI:83099"/>
        <dbReference type="ChEBI" id="CHEBI:83111"/>
        <dbReference type="EC" id="1.2.4.1"/>
    </reaction>
</comment>
<evidence type="ECO:0000256" key="3">
    <source>
        <dbReference type="ARBA" id="ARBA00003754"/>
    </source>
</evidence>
<dbReference type="Pfam" id="PF00069">
    <property type="entry name" value="Pkinase"/>
    <property type="match status" value="2"/>
</dbReference>
<evidence type="ECO:0000256" key="25">
    <source>
        <dbReference type="RuleBase" id="RU361139"/>
    </source>
</evidence>
<evidence type="ECO:0000256" key="5">
    <source>
        <dbReference type="ARBA" id="ARBA00009804"/>
    </source>
</evidence>
<evidence type="ECO:0000256" key="13">
    <source>
        <dbReference type="ARBA" id="ARBA00022777"/>
    </source>
</evidence>
<dbReference type="FunFam" id="1.10.510.10:FF:000041">
    <property type="entry name" value="Ribosomal protein S6 kinase"/>
    <property type="match status" value="1"/>
</dbReference>
<accession>A0A498MVB5</accession>
<dbReference type="Gene3D" id="3.30.200.20">
    <property type="entry name" value="Phosphorylase Kinase, domain 1"/>
    <property type="match status" value="2"/>
</dbReference>
<evidence type="ECO:0007829" key="30">
    <source>
        <dbReference type="PeptideAtlas" id="A0A498MVB5"/>
    </source>
</evidence>
<comment type="catalytic activity">
    <reaction evidence="22">
        <text>L-seryl-[protein] + ATP = O-phospho-L-seryl-[protein] + ADP + H(+)</text>
        <dbReference type="Rhea" id="RHEA:17989"/>
        <dbReference type="Rhea" id="RHEA-COMP:9863"/>
        <dbReference type="Rhea" id="RHEA-COMP:11604"/>
        <dbReference type="ChEBI" id="CHEBI:15378"/>
        <dbReference type="ChEBI" id="CHEBI:29999"/>
        <dbReference type="ChEBI" id="CHEBI:30616"/>
        <dbReference type="ChEBI" id="CHEBI:83421"/>
        <dbReference type="ChEBI" id="CHEBI:456216"/>
        <dbReference type="EC" id="2.7.11.1"/>
    </reaction>
</comment>
<evidence type="ECO:0000259" key="26">
    <source>
        <dbReference type="PROSITE" id="PS50011"/>
    </source>
</evidence>
<dbReference type="CDD" id="cd02000">
    <property type="entry name" value="TPP_E1_PDC_ADC_BCADC"/>
    <property type="match status" value="1"/>
</dbReference>
<evidence type="ECO:0000256" key="1">
    <source>
        <dbReference type="ARBA" id="ARBA00001946"/>
    </source>
</evidence>
<evidence type="ECO:0000256" key="10">
    <source>
        <dbReference type="ARBA" id="ARBA00022723"/>
    </source>
</evidence>
<dbReference type="InterPro" id="IPR011009">
    <property type="entry name" value="Kinase-like_dom_sf"/>
</dbReference>
<dbReference type="PROSITE" id="PS00107">
    <property type="entry name" value="PROTEIN_KINASE_ATP"/>
    <property type="match status" value="2"/>
</dbReference>
<dbReference type="Pfam" id="PF00676">
    <property type="entry name" value="E1_dh"/>
    <property type="match status" value="1"/>
</dbReference>
<reference evidence="27 29" key="1">
    <citation type="submission" date="2018-03" db="EMBL/GenBank/DDBJ databases">
        <title>Draft genome sequence of Rohu Carp (Labeo rohita).</title>
        <authorList>
            <person name="Das P."/>
            <person name="Kushwaha B."/>
            <person name="Joshi C.G."/>
            <person name="Kumar D."/>
            <person name="Nagpure N.S."/>
            <person name="Sahoo L."/>
            <person name="Das S.P."/>
            <person name="Bit A."/>
            <person name="Patnaik S."/>
            <person name="Meher P.K."/>
            <person name="Jayasankar P."/>
            <person name="Koringa P.G."/>
            <person name="Patel N.V."/>
            <person name="Hinsu A.T."/>
            <person name="Kumar R."/>
            <person name="Pandey M."/>
            <person name="Agarwal S."/>
            <person name="Srivastava S."/>
            <person name="Singh M."/>
            <person name="Iquebal M.A."/>
            <person name="Jaiswal S."/>
            <person name="Angadi U.B."/>
            <person name="Kumar N."/>
            <person name="Raza M."/>
            <person name="Shah T.M."/>
            <person name="Rai A."/>
            <person name="Jena J.K."/>
        </authorList>
    </citation>
    <scope>NUCLEOTIDE SEQUENCE [LARGE SCALE GENOMIC DNA]</scope>
    <source>
        <strain evidence="27">DASCIFA01</strain>
        <tissue evidence="27">Testis</tissue>
    </source>
</reference>
<keyword evidence="18 25" id="KW-0786">Thiamine pyrophosphate</keyword>
<keyword evidence="12 24" id="KW-0547">Nucleotide-binding</keyword>
<evidence type="ECO:0000256" key="6">
    <source>
        <dbReference type="ARBA" id="ARBA00022526"/>
    </source>
</evidence>
<dbReference type="Proteomes" id="UP000290572">
    <property type="component" value="Unassembled WGS sequence"/>
</dbReference>
<keyword evidence="16" id="KW-0809">Transit peptide</keyword>
<dbReference type="PROSITE" id="PS50011">
    <property type="entry name" value="PROTEIN_KINASE_DOM"/>
    <property type="match status" value="1"/>
</dbReference>
<evidence type="ECO:0000256" key="14">
    <source>
        <dbReference type="ARBA" id="ARBA00022840"/>
    </source>
</evidence>
<dbReference type="FunFam" id="1.10.510.10:FF:000010">
    <property type="entry name" value="Ribosomal protein S6 kinase"/>
    <property type="match status" value="1"/>
</dbReference>
<comment type="function">
    <text evidence="3">The pyruvate dehydrogenase complex catalyzes the overall conversion of pyruvate to acetyl-CoA and CO(2), and thereby links the glycolytic pathway to the tricarboxylic cycle.</text>
</comment>
<keyword evidence="30" id="KW-1267">Proteomics identification</keyword>
<comment type="catalytic activity">
    <reaction evidence="21">
        <text>L-threonyl-[protein] + ATP = O-phospho-L-threonyl-[protein] + ADP + H(+)</text>
        <dbReference type="Rhea" id="RHEA:46608"/>
        <dbReference type="Rhea" id="RHEA-COMP:11060"/>
        <dbReference type="Rhea" id="RHEA-COMP:11605"/>
        <dbReference type="ChEBI" id="CHEBI:15378"/>
        <dbReference type="ChEBI" id="CHEBI:30013"/>
        <dbReference type="ChEBI" id="CHEBI:30616"/>
        <dbReference type="ChEBI" id="CHEBI:61977"/>
        <dbReference type="ChEBI" id="CHEBI:456216"/>
        <dbReference type="EC" id="2.7.11.1"/>
    </reaction>
</comment>
<dbReference type="InterPro" id="IPR029061">
    <property type="entry name" value="THDP-binding"/>
</dbReference>
<dbReference type="STRING" id="84645.A0A498MVB5"/>
<comment type="similarity">
    <text evidence="5">Belongs to the protein kinase superfamily. AGC Ser/Thr protein kinase family. S6 kinase subfamily.</text>
</comment>
<keyword evidence="29" id="KW-1185">Reference proteome</keyword>
<evidence type="ECO:0000256" key="12">
    <source>
        <dbReference type="ARBA" id="ARBA00022741"/>
    </source>
</evidence>
<keyword evidence="13 27" id="KW-0418">Kinase</keyword>
<proteinExistence type="evidence at protein level"/>
<gene>
    <name evidence="28" type="ORF">ROHU_020573</name>
    <name evidence="27" type="ORF">ROHU_021273</name>
</gene>
<comment type="cofactor">
    <cofactor evidence="1">
        <name>Mg(2+)</name>
        <dbReference type="ChEBI" id="CHEBI:18420"/>
    </cofactor>
</comment>
<dbReference type="InterPro" id="IPR001017">
    <property type="entry name" value="DH_E1"/>
</dbReference>
<evidence type="ECO:0000313" key="27">
    <source>
        <dbReference type="EMBL" id="RXN25778.1"/>
    </source>
</evidence>
<keyword evidence="19" id="KW-0496">Mitochondrion</keyword>
<evidence type="ECO:0000256" key="7">
    <source>
        <dbReference type="ARBA" id="ARBA00022527"/>
    </source>
</evidence>
<evidence type="ECO:0000256" key="21">
    <source>
        <dbReference type="ARBA" id="ARBA00047899"/>
    </source>
</evidence>
<feature type="domain" description="Protein kinase" evidence="26">
    <location>
        <begin position="576"/>
        <end position="1111"/>
    </location>
</feature>
<evidence type="ECO:0000256" key="16">
    <source>
        <dbReference type="ARBA" id="ARBA00022946"/>
    </source>
</evidence>
<dbReference type="EC" id="1.2.4.1" evidence="25"/>
<keyword evidence="9" id="KW-0808">Transferase</keyword>
<protein>
    <recommendedName>
        <fullName evidence="25">Pyruvate dehydrogenase E1 component subunit alpha</fullName>
        <ecNumber evidence="25">1.2.4.1</ecNumber>
    </recommendedName>
</protein>
<evidence type="ECO:0000256" key="11">
    <source>
        <dbReference type="ARBA" id="ARBA00022737"/>
    </source>
</evidence>
<dbReference type="InterPro" id="IPR050642">
    <property type="entry name" value="PDH_E1_Alpha_Subunit"/>
</dbReference>
<dbReference type="PROSITE" id="PS00108">
    <property type="entry name" value="PROTEIN_KINASE_ST"/>
    <property type="match status" value="2"/>
</dbReference>
<dbReference type="GO" id="GO:0004674">
    <property type="term" value="F:protein serine/threonine kinase activity"/>
    <property type="evidence" value="ECO:0007669"/>
    <property type="project" value="UniProtKB-KW"/>
</dbReference>
<evidence type="ECO:0000256" key="24">
    <source>
        <dbReference type="PROSITE-ProRule" id="PRU10141"/>
    </source>
</evidence>
<keyword evidence="7" id="KW-0723">Serine/threonine-protein kinase</keyword>
<dbReference type="EMBL" id="QBIY01012279">
    <property type="protein sequence ID" value="RXN25778.1"/>
    <property type="molecule type" value="Genomic_DNA"/>
</dbReference>
<evidence type="ECO:0000256" key="22">
    <source>
        <dbReference type="ARBA" id="ARBA00048679"/>
    </source>
</evidence>
<evidence type="ECO:0000256" key="15">
    <source>
        <dbReference type="ARBA" id="ARBA00022842"/>
    </source>
</evidence>
<keyword evidence="6" id="KW-0313">Glucose metabolism</keyword>
<evidence type="ECO:0000313" key="29">
    <source>
        <dbReference type="Proteomes" id="UP000290572"/>
    </source>
</evidence>
<keyword evidence="10" id="KW-0479">Metal-binding</keyword>
<dbReference type="GO" id="GO:0006086">
    <property type="term" value="P:pyruvate decarboxylation to acetyl-CoA"/>
    <property type="evidence" value="ECO:0007669"/>
    <property type="project" value="InterPro"/>
</dbReference>
<evidence type="ECO:0000256" key="8">
    <source>
        <dbReference type="ARBA" id="ARBA00022553"/>
    </source>
</evidence>
<dbReference type="GO" id="GO:0004739">
    <property type="term" value="F:pyruvate dehydrogenase (acetyl-transferring) activity"/>
    <property type="evidence" value="ECO:0007669"/>
    <property type="project" value="UniProtKB-UniRule"/>
</dbReference>
<dbReference type="FunFam" id="3.30.200.20:FF:000121">
    <property type="entry name" value="Ribosomal protein S6 kinase"/>
    <property type="match status" value="1"/>
</dbReference>
<dbReference type="InterPro" id="IPR017597">
    <property type="entry name" value="Pyrv_DH_E1_asu_subgrp-y"/>
</dbReference>
<dbReference type="FunFam" id="3.40.50.970:FF:000020">
    <property type="entry name" value="Pyruvate dehydrogenase E1 component subunit alpha, mitochondrial"/>
    <property type="match status" value="1"/>
</dbReference>
<comment type="caution">
    <text evidence="27">The sequence shown here is derived from an EMBL/GenBank/DDBJ whole genome shotgun (WGS) entry which is preliminary data.</text>
</comment>
<dbReference type="FunFam" id="3.30.200.20:FF:000013">
    <property type="entry name" value="Ribosomal protein S6 kinase"/>
    <property type="match status" value="1"/>
</dbReference>
<keyword evidence="8" id="KW-0597">Phosphoprotein</keyword>
<dbReference type="Gene3D" id="3.40.50.970">
    <property type="match status" value="1"/>
</dbReference>
<dbReference type="GO" id="GO:0005759">
    <property type="term" value="C:mitochondrial matrix"/>
    <property type="evidence" value="ECO:0007669"/>
    <property type="project" value="UniProtKB-SubCell"/>
</dbReference>
<dbReference type="SUPFAM" id="SSF52518">
    <property type="entry name" value="Thiamin diphosphate-binding fold (THDP-binding)"/>
    <property type="match status" value="1"/>
</dbReference>
<evidence type="ECO:0000256" key="4">
    <source>
        <dbReference type="ARBA" id="ARBA00004305"/>
    </source>
</evidence>
<name>A0A498MVB5_LABRO</name>
<dbReference type="SUPFAM" id="SSF56112">
    <property type="entry name" value="Protein kinase-like (PK-like)"/>
    <property type="match status" value="2"/>
</dbReference>
<evidence type="ECO:0000256" key="20">
    <source>
        <dbReference type="ARBA" id="ARBA00023317"/>
    </source>
</evidence>
<evidence type="ECO:0000256" key="18">
    <source>
        <dbReference type="ARBA" id="ARBA00023052"/>
    </source>
</evidence>